<dbReference type="InterPro" id="IPR003607">
    <property type="entry name" value="HD/PDEase_dom"/>
</dbReference>
<dbReference type="InterPro" id="IPR037522">
    <property type="entry name" value="HD_GYP_dom"/>
</dbReference>
<dbReference type="PROSITE" id="PS51831">
    <property type="entry name" value="HD"/>
    <property type="match status" value="1"/>
</dbReference>
<dbReference type="InterPro" id="IPR006674">
    <property type="entry name" value="HD_domain"/>
</dbReference>
<name>A0A1M5A7S9_9THEO</name>
<protein>
    <submittedName>
        <fullName evidence="3">HDIG domain-containing protein</fullName>
    </submittedName>
</protein>
<dbReference type="STRING" id="1121256.SAMN02746089_01577"/>
<dbReference type="SMART" id="SM00471">
    <property type="entry name" value="HDc"/>
    <property type="match status" value="1"/>
</dbReference>
<gene>
    <name evidence="3" type="ORF">SAMN02746089_01577</name>
</gene>
<dbReference type="PANTHER" id="PTHR43155:SF2">
    <property type="entry name" value="CYCLIC DI-GMP PHOSPHODIESTERASE PA4108"/>
    <property type="match status" value="1"/>
</dbReference>
<evidence type="ECO:0000259" key="2">
    <source>
        <dbReference type="PROSITE" id="PS51832"/>
    </source>
</evidence>
<accession>A0A1M5A7S9</accession>
<dbReference type="PANTHER" id="PTHR43155">
    <property type="entry name" value="CYCLIC DI-GMP PHOSPHODIESTERASE PA4108-RELATED"/>
    <property type="match status" value="1"/>
</dbReference>
<evidence type="ECO:0000259" key="1">
    <source>
        <dbReference type="PROSITE" id="PS51831"/>
    </source>
</evidence>
<sequence length="267" mass="30682">MEDITNDEKCGMGGGGGYLLPHPPIIYIKFNTNFLRIRDYSKALFDHMNNTAFYTALICEALNLDEEEIELFITGALLHDVGKTKISNDILNKKGPLSPVEWLEIKKHPIYGVKIVSDEYKVLKDIIPIVRYHHERFDGKGYFGVKGKSVPLGAKIVSIADAFDAMYMIRPYRKALDFKAVIKEICRCSGTQFDPYIVQTINNYYGFYDGNDANINVLKEIIERGKGWLNRLLEWNIPFDYVNSFSLLLDRLINEYYVSVLFAKNPR</sequence>
<dbReference type="Pfam" id="PF01966">
    <property type="entry name" value="HD"/>
    <property type="match status" value="1"/>
</dbReference>
<dbReference type="InterPro" id="IPR006675">
    <property type="entry name" value="HDIG_dom"/>
</dbReference>
<dbReference type="SUPFAM" id="SSF109604">
    <property type="entry name" value="HD-domain/PDEase-like"/>
    <property type="match status" value="1"/>
</dbReference>
<dbReference type="EMBL" id="FQVH01000016">
    <property type="protein sequence ID" value="SHF26299.1"/>
    <property type="molecule type" value="Genomic_DNA"/>
</dbReference>
<dbReference type="CDD" id="cd00077">
    <property type="entry name" value="HDc"/>
    <property type="match status" value="1"/>
</dbReference>
<dbReference type="PROSITE" id="PS51832">
    <property type="entry name" value="HD_GYP"/>
    <property type="match status" value="1"/>
</dbReference>
<feature type="domain" description="HD-GYP" evidence="2">
    <location>
        <begin position="20"/>
        <end position="217"/>
    </location>
</feature>
<evidence type="ECO:0000313" key="3">
    <source>
        <dbReference type="EMBL" id="SHF26299.1"/>
    </source>
</evidence>
<dbReference type="NCBIfam" id="TIGR00277">
    <property type="entry name" value="HDIG"/>
    <property type="match status" value="1"/>
</dbReference>
<dbReference type="Proteomes" id="UP000184088">
    <property type="component" value="Unassembled WGS sequence"/>
</dbReference>
<dbReference type="Gene3D" id="1.10.3210.10">
    <property type="entry name" value="Hypothetical protein af1432"/>
    <property type="match status" value="1"/>
</dbReference>
<feature type="domain" description="HD" evidence="1">
    <location>
        <begin position="44"/>
        <end position="166"/>
    </location>
</feature>
<proteinExistence type="predicted"/>
<evidence type="ECO:0000313" key="4">
    <source>
        <dbReference type="Proteomes" id="UP000184088"/>
    </source>
</evidence>
<dbReference type="AlphaFoldDB" id="A0A1M5A7S9"/>
<keyword evidence="4" id="KW-1185">Reference proteome</keyword>
<organism evidence="3 4">
    <name type="scientific">Caldanaerobius fijiensis DSM 17918</name>
    <dbReference type="NCBI Taxonomy" id="1121256"/>
    <lineage>
        <taxon>Bacteria</taxon>
        <taxon>Bacillati</taxon>
        <taxon>Bacillota</taxon>
        <taxon>Clostridia</taxon>
        <taxon>Thermoanaerobacterales</taxon>
        <taxon>Thermoanaerobacteraceae</taxon>
        <taxon>Caldanaerobius</taxon>
    </lineage>
</organism>
<reference evidence="3 4" key="1">
    <citation type="submission" date="2016-11" db="EMBL/GenBank/DDBJ databases">
        <authorList>
            <person name="Jaros S."/>
            <person name="Januszkiewicz K."/>
            <person name="Wedrychowicz H."/>
        </authorList>
    </citation>
    <scope>NUCLEOTIDE SEQUENCE [LARGE SCALE GENOMIC DNA]</scope>
    <source>
        <strain evidence="3 4">DSM 17918</strain>
    </source>
</reference>